<feature type="signal peptide" evidence="1">
    <location>
        <begin position="1"/>
        <end position="19"/>
    </location>
</feature>
<dbReference type="AlphaFoldDB" id="A0A857C8U4"/>
<dbReference type="Proteomes" id="UP000435648">
    <property type="component" value="Chromosome"/>
</dbReference>
<evidence type="ECO:0000313" key="3">
    <source>
        <dbReference type="Proteomes" id="UP000435648"/>
    </source>
</evidence>
<gene>
    <name evidence="2" type="ORF">GH266_12745</name>
</gene>
<evidence type="ECO:0008006" key="4">
    <source>
        <dbReference type="Google" id="ProtNLM"/>
    </source>
</evidence>
<dbReference type="KEGG" id="siw:GH266_12745"/>
<evidence type="ECO:0000256" key="1">
    <source>
        <dbReference type="SAM" id="SignalP"/>
    </source>
</evidence>
<keyword evidence="1" id="KW-0732">Signal</keyword>
<feature type="chain" id="PRO_5032592375" description="Sulfite dehydrogenase (Cytochrome) subunit SorB" evidence="1">
    <location>
        <begin position="20"/>
        <end position="120"/>
    </location>
</feature>
<dbReference type="InterPro" id="IPR036909">
    <property type="entry name" value="Cyt_c-like_dom_sf"/>
</dbReference>
<dbReference type="OrthoDB" id="9805828at2"/>
<dbReference type="RefSeq" id="WP_155269272.1">
    <property type="nucleotide sequence ID" value="NZ_CP046908.1"/>
</dbReference>
<dbReference type="EMBL" id="CP046908">
    <property type="protein sequence ID" value="QGZ35288.1"/>
    <property type="molecule type" value="Genomic_DNA"/>
</dbReference>
<accession>A0A857C8U4</accession>
<reference evidence="2 3" key="1">
    <citation type="submission" date="2019-12" db="EMBL/GenBank/DDBJ databases">
        <title>The genome of Stappia indica PHM037.</title>
        <authorList>
            <person name="Kacar D."/>
            <person name="Galan B."/>
            <person name="Canedo L."/>
            <person name="Rodriguez P."/>
            <person name="de la Calle F."/>
            <person name="Garcia J.L."/>
        </authorList>
    </citation>
    <scope>NUCLEOTIDE SEQUENCE [LARGE SCALE GENOMIC DNA]</scope>
    <source>
        <strain evidence="2 3">PHM037</strain>
    </source>
</reference>
<dbReference type="GO" id="GO:0009055">
    <property type="term" value="F:electron transfer activity"/>
    <property type="evidence" value="ECO:0007669"/>
    <property type="project" value="InterPro"/>
</dbReference>
<dbReference type="Gene3D" id="1.10.760.10">
    <property type="entry name" value="Cytochrome c-like domain"/>
    <property type="match status" value="1"/>
</dbReference>
<name>A0A857C8U4_9HYPH</name>
<dbReference type="GO" id="GO:0020037">
    <property type="term" value="F:heme binding"/>
    <property type="evidence" value="ECO:0007669"/>
    <property type="project" value="InterPro"/>
</dbReference>
<proteinExistence type="predicted"/>
<organism evidence="2 3">
    <name type="scientific">Stappia indica</name>
    <dbReference type="NCBI Taxonomy" id="538381"/>
    <lineage>
        <taxon>Bacteria</taxon>
        <taxon>Pseudomonadati</taxon>
        <taxon>Pseudomonadota</taxon>
        <taxon>Alphaproteobacteria</taxon>
        <taxon>Hyphomicrobiales</taxon>
        <taxon>Stappiaceae</taxon>
        <taxon>Stappia</taxon>
    </lineage>
</organism>
<sequence>MRTILAGASLVAASVIVTGAPVLSQPLQIYAEPEDLPAGEAREDTFYNCSACHSFQVVARQGMTRELWDNTLTVMVERHGMWELDPEDRERILNYLAEAFPQATPDGQGGGGWVSPFAPK</sequence>
<dbReference type="SUPFAM" id="SSF46626">
    <property type="entry name" value="Cytochrome c"/>
    <property type="match status" value="1"/>
</dbReference>
<evidence type="ECO:0000313" key="2">
    <source>
        <dbReference type="EMBL" id="QGZ35288.1"/>
    </source>
</evidence>
<protein>
    <recommendedName>
        <fullName evidence="4">Sulfite dehydrogenase (Cytochrome) subunit SorB</fullName>
    </recommendedName>
</protein>